<evidence type="ECO:0000313" key="1">
    <source>
        <dbReference type="EMBL" id="SDU24400.1"/>
    </source>
</evidence>
<gene>
    <name evidence="1" type="ORF">SAMN05216210_2627</name>
</gene>
<dbReference type="OrthoDB" id="5953704at2"/>
<dbReference type="Proteomes" id="UP000243924">
    <property type="component" value="Chromosome I"/>
</dbReference>
<proteinExistence type="predicted"/>
<protein>
    <submittedName>
        <fullName evidence="1">Uncharacterized protein</fullName>
    </submittedName>
</protein>
<reference evidence="2" key="1">
    <citation type="submission" date="2016-10" db="EMBL/GenBank/DDBJ databases">
        <authorList>
            <person name="Varghese N."/>
            <person name="Submissions S."/>
        </authorList>
    </citation>
    <scope>NUCLEOTIDE SEQUENCE [LARGE SCALE GENOMIC DNA]</scope>
    <source>
        <strain evidence="2">CECT 8338</strain>
    </source>
</reference>
<organism evidence="1 2">
    <name type="scientific">Halopseudomonas salegens</name>
    <dbReference type="NCBI Taxonomy" id="1434072"/>
    <lineage>
        <taxon>Bacteria</taxon>
        <taxon>Pseudomonadati</taxon>
        <taxon>Pseudomonadota</taxon>
        <taxon>Gammaproteobacteria</taxon>
        <taxon>Pseudomonadales</taxon>
        <taxon>Pseudomonadaceae</taxon>
        <taxon>Halopseudomonas</taxon>
    </lineage>
</organism>
<accession>A0A1H2GXP1</accession>
<dbReference type="RefSeq" id="WP_092387593.1">
    <property type="nucleotide sequence ID" value="NZ_LT629787.1"/>
</dbReference>
<dbReference type="EMBL" id="LT629787">
    <property type="protein sequence ID" value="SDU24400.1"/>
    <property type="molecule type" value="Genomic_DNA"/>
</dbReference>
<dbReference type="AlphaFoldDB" id="A0A1H2GXP1"/>
<keyword evidence="2" id="KW-1185">Reference proteome</keyword>
<dbReference type="STRING" id="1434072.SAMN05216210_2627"/>
<name>A0A1H2GXP1_9GAMM</name>
<evidence type="ECO:0000313" key="2">
    <source>
        <dbReference type="Proteomes" id="UP000243924"/>
    </source>
</evidence>
<sequence length="76" mass="8582">MVDAIPVFKPGARVIKNPRTWQANDFDRWGRGVGIGEVVEPPFPLEPNEVDVRWPGGRCFEYSEQLLPAETVESDL</sequence>